<dbReference type="GO" id="GO:0008270">
    <property type="term" value="F:zinc ion binding"/>
    <property type="evidence" value="ECO:0007669"/>
    <property type="project" value="UniProtKB-KW"/>
</dbReference>
<keyword evidence="2" id="KW-0677">Repeat</keyword>
<dbReference type="Gene3D" id="3.30.160.60">
    <property type="entry name" value="Classic Zinc Finger"/>
    <property type="match status" value="1"/>
</dbReference>
<dbReference type="InterPro" id="IPR036236">
    <property type="entry name" value="Znf_C2H2_sf"/>
</dbReference>
<proteinExistence type="predicted"/>
<evidence type="ECO:0000256" key="2">
    <source>
        <dbReference type="ARBA" id="ARBA00022737"/>
    </source>
</evidence>
<dbReference type="FunFam" id="3.30.160.60:FF:000100">
    <property type="entry name" value="Zinc finger 45-like"/>
    <property type="match status" value="1"/>
</dbReference>
<dbReference type="GeneID" id="107884675"/>
<keyword evidence="8" id="KW-1185">Reference proteome</keyword>
<evidence type="ECO:0000256" key="5">
    <source>
        <dbReference type="PROSITE-ProRule" id="PRU00042"/>
    </source>
</evidence>
<protein>
    <recommendedName>
        <fullName evidence="6">C2H2-type domain-containing protein</fullName>
    </recommendedName>
</protein>
<reference evidence="7" key="2">
    <citation type="submission" date="2022-06" db="UniProtKB">
        <authorList>
            <consortium name="EnsemblMetazoa"/>
        </authorList>
    </citation>
    <scope>IDENTIFICATION</scope>
</reference>
<dbReference type="KEGG" id="api:107884675"/>
<evidence type="ECO:0000256" key="3">
    <source>
        <dbReference type="ARBA" id="ARBA00022771"/>
    </source>
</evidence>
<dbReference type="AlphaFoldDB" id="A0A8R2NSF9"/>
<organism evidence="7 8">
    <name type="scientific">Acyrthosiphon pisum</name>
    <name type="common">Pea aphid</name>
    <dbReference type="NCBI Taxonomy" id="7029"/>
    <lineage>
        <taxon>Eukaryota</taxon>
        <taxon>Metazoa</taxon>
        <taxon>Ecdysozoa</taxon>
        <taxon>Arthropoda</taxon>
        <taxon>Hexapoda</taxon>
        <taxon>Insecta</taxon>
        <taxon>Pterygota</taxon>
        <taxon>Neoptera</taxon>
        <taxon>Paraneoptera</taxon>
        <taxon>Hemiptera</taxon>
        <taxon>Sternorrhyncha</taxon>
        <taxon>Aphidomorpha</taxon>
        <taxon>Aphidoidea</taxon>
        <taxon>Aphididae</taxon>
        <taxon>Macrosiphini</taxon>
        <taxon>Acyrthosiphon</taxon>
    </lineage>
</organism>
<dbReference type="InterPro" id="IPR013087">
    <property type="entry name" value="Znf_C2H2_type"/>
</dbReference>
<evidence type="ECO:0000256" key="1">
    <source>
        <dbReference type="ARBA" id="ARBA00022723"/>
    </source>
</evidence>
<evidence type="ECO:0000259" key="6">
    <source>
        <dbReference type="PROSITE" id="PS50157"/>
    </source>
</evidence>
<dbReference type="OrthoDB" id="6619140at2759"/>
<name>A0A8R2NSF9_ACYPI</name>
<evidence type="ECO:0000313" key="8">
    <source>
        <dbReference type="Proteomes" id="UP000007819"/>
    </source>
</evidence>
<evidence type="ECO:0000256" key="4">
    <source>
        <dbReference type="ARBA" id="ARBA00022833"/>
    </source>
</evidence>
<dbReference type="Proteomes" id="UP000007819">
    <property type="component" value="Chromosome A2"/>
</dbReference>
<keyword evidence="1" id="KW-0479">Metal-binding</keyword>
<evidence type="ECO:0000313" key="7">
    <source>
        <dbReference type="EnsemblMetazoa" id="XP_029345122.1"/>
    </source>
</evidence>
<dbReference type="EnsemblMetazoa" id="XM_029489262.1">
    <property type="protein sequence ID" value="XP_029345122.1"/>
    <property type="gene ID" value="LOC107884675"/>
</dbReference>
<feature type="domain" description="C2H2-type" evidence="6">
    <location>
        <begin position="46"/>
        <end position="64"/>
    </location>
</feature>
<accession>A0A8R2NSF9</accession>
<dbReference type="RefSeq" id="XP_029345122.1">
    <property type="nucleotide sequence ID" value="XM_029489262.1"/>
</dbReference>
<reference evidence="8" key="1">
    <citation type="submission" date="2010-06" db="EMBL/GenBank/DDBJ databases">
        <authorList>
            <person name="Jiang H."/>
            <person name="Abraham K."/>
            <person name="Ali S."/>
            <person name="Alsbrooks S.L."/>
            <person name="Anim B.N."/>
            <person name="Anosike U.S."/>
            <person name="Attaway T."/>
            <person name="Bandaranaike D.P."/>
            <person name="Battles P.K."/>
            <person name="Bell S.N."/>
            <person name="Bell A.V."/>
            <person name="Beltran B."/>
            <person name="Bickham C."/>
            <person name="Bustamante Y."/>
            <person name="Caleb T."/>
            <person name="Canada A."/>
            <person name="Cardenas V."/>
            <person name="Carter K."/>
            <person name="Chacko J."/>
            <person name="Chandrabose M.N."/>
            <person name="Chavez D."/>
            <person name="Chavez A."/>
            <person name="Chen L."/>
            <person name="Chu H.-S."/>
            <person name="Claassen K.J."/>
            <person name="Cockrell R."/>
            <person name="Collins M."/>
            <person name="Cooper J.A."/>
            <person name="Cree A."/>
            <person name="Curry S.M."/>
            <person name="Da Y."/>
            <person name="Dao M.D."/>
            <person name="Das B."/>
            <person name="Davila M.-L."/>
            <person name="Davy-Carroll L."/>
            <person name="Denson S."/>
            <person name="Dinh H."/>
            <person name="Ebong V.E."/>
            <person name="Edwards J.R."/>
            <person name="Egan A."/>
            <person name="El-Daye J."/>
            <person name="Escobedo L."/>
            <person name="Fernandez S."/>
            <person name="Fernando P.R."/>
            <person name="Flagg N."/>
            <person name="Forbes L.D."/>
            <person name="Fowler R.G."/>
            <person name="Fu Q."/>
            <person name="Gabisi R.A."/>
            <person name="Ganer J."/>
            <person name="Garbino Pronczuk A."/>
            <person name="Garcia R.M."/>
            <person name="Garner T."/>
            <person name="Garrett T.E."/>
            <person name="Gonzalez D.A."/>
            <person name="Hamid H."/>
            <person name="Hawkins E.S."/>
            <person name="Hirani K."/>
            <person name="Hogues M.E."/>
            <person name="Hollins B."/>
            <person name="Hsiao C.-H."/>
            <person name="Jabil R."/>
            <person name="James M.L."/>
            <person name="Jhangiani S.N."/>
            <person name="Johnson B."/>
            <person name="Johnson Q."/>
            <person name="Joshi V."/>
            <person name="Kalu J.B."/>
            <person name="Kam C."/>
            <person name="Kashfia A."/>
            <person name="Keebler J."/>
            <person name="Kisamo H."/>
            <person name="Kovar C.L."/>
            <person name="Lago L.A."/>
            <person name="Lai C.-Y."/>
            <person name="Laidlaw J."/>
            <person name="Lara F."/>
            <person name="Le T.-K."/>
            <person name="Lee S.L."/>
            <person name="Legall F.H."/>
            <person name="Lemon S.J."/>
            <person name="Lewis L.R."/>
            <person name="Li B."/>
            <person name="Liu Y."/>
            <person name="Liu Y.-S."/>
            <person name="Lopez J."/>
            <person name="Lozado R.J."/>
            <person name="Lu J."/>
            <person name="Madu R.C."/>
            <person name="Maheshwari M."/>
            <person name="Maheshwari R."/>
            <person name="Malloy K."/>
            <person name="Martinez E."/>
            <person name="Mathew T."/>
            <person name="Mercado I.C."/>
            <person name="Mercado C."/>
            <person name="Meyer B."/>
            <person name="Montgomery K."/>
            <person name="Morgan M.B."/>
            <person name="Munidasa M."/>
            <person name="Nazareth L.V."/>
            <person name="Nelson J."/>
            <person name="Ng B.M."/>
            <person name="Nguyen N.B."/>
            <person name="Nguyen P.Q."/>
            <person name="Nguyen T."/>
            <person name="Obregon M."/>
            <person name="Okwuonu G.O."/>
            <person name="Onwere C.G."/>
            <person name="Orozco G."/>
            <person name="Parra A."/>
            <person name="Patel S."/>
            <person name="Patil S."/>
            <person name="Perez A."/>
            <person name="Perez Y."/>
            <person name="Pham C."/>
            <person name="Primus E.L."/>
            <person name="Pu L.-L."/>
            <person name="Puazo M."/>
            <person name="Qin X."/>
            <person name="Quiroz J.B."/>
            <person name="Reese J."/>
            <person name="Richards S."/>
            <person name="Rives C.M."/>
            <person name="Robberts R."/>
            <person name="Ruiz S.J."/>
            <person name="Ruiz M.J."/>
            <person name="Santibanez J."/>
            <person name="Schneider B.W."/>
            <person name="Sisson I."/>
            <person name="Smith M."/>
            <person name="Sodergren E."/>
            <person name="Song X.-Z."/>
            <person name="Song B.B."/>
            <person name="Summersgill H."/>
            <person name="Thelus R."/>
            <person name="Thornton R.D."/>
            <person name="Trejos Z.Y."/>
            <person name="Usmani K."/>
            <person name="Vattathil S."/>
            <person name="Villasana D."/>
            <person name="Walker D.L."/>
            <person name="Wang S."/>
            <person name="Wang K."/>
            <person name="White C.S."/>
            <person name="Williams A.C."/>
            <person name="Williamson J."/>
            <person name="Wilson K."/>
            <person name="Woghiren I.O."/>
            <person name="Woodworth J.R."/>
            <person name="Worley K.C."/>
            <person name="Wright R.A."/>
            <person name="Wu W."/>
            <person name="Young L."/>
            <person name="Zhang L."/>
            <person name="Zhang J."/>
            <person name="Zhu Y."/>
            <person name="Muzny D.M."/>
            <person name="Weinstock G."/>
            <person name="Gibbs R.A."/>
        </authorList>
    </citation>
    <scope>NUCLEOTIDE SEQUENCE [LARGE SCALE GENOMIC DNA]</scope>
    <source>
        <strain evidence="8">LSR1</strain>
    </source>
</reference>
<dbReference type="SUPFAM" id="SSF57667">
    <property type="entry name" value="beta-beta-alpha zinc fingers"/>
    <property type="match status" value="1"/>
</dbReference>
<keyword evidence="3 5" id="KW-0863">Zinc-finger</keyword>
<dbReference type="PROSITE" id="PS50157">
    <property type="entry name" value="ZINC_FINGER_C2H2_2"/>
    <property type="match status" value="1"/>
</dbReference>
<sequence>MLNIFFSEHIDPIECPNFCGRSYKGKFQKYSLRRHLIYECGVVPQFECPECQKRFADKGSMKRHNIYYQILYSVRTNVVDIIQEKNICMLVKDLSAQRNVVNHTRTNIPLKDIYFLNVVVKKHSLVTYAVKNFHRTLI</sequence>
<keyword evidence="4" id="KW-0862">Zinc</keyword>